<dbReference type="Pfam" id="PF02746">
    <property type="entry name" value="MR_MLE_N"/>
    <property type="match status" value="1"/>
</dbReference>
<comment type="caution">
    <text evidence="5">The sequence shown here is derived from an EMBL/GenBank/DDBJ whole genome shotgun (WGS) entry which is preliminary data.</text>
</comment>
<protein>
    <submittedName>
        <fullName evidence="5">Enolase C-terminal domain-like protein</fullName>
    </submittedName>
</protein>
<proteinExistence type="predicted"/>
<dbReference type="Pfam" id="PF13378">
    <property type="entry name" value="MR_MLE_C"/>
    <property type="match status" value="1"/>
</dbReference>
<evidence type="ECO:0000313" key="6">
    <source>
        <dbReference type="Proteomes" id="UP001596091"/>
    </source>
</evidence>
<evidence type="ECO:0000256" key="3">
    <source>
        <dbReference type="ARBA" id="ARBA00022842"/>
    </source>
</evidence>
<organism evidence="5 6">
    <name type="scientific">Acidicapsa dinghuensis</name>
    <dbReference type="NCBI Taxonomy" id="2218256"/>
    <lineage>
        <taxon>Bacteria</taxon>
        <taxon>Pseudomonadati</taxon>
        <taxon>Acidobacteriota</taxon>
        <taxon>Terriglobia</taxon>
        <taxon>Terriglobales</taxon>
        <taxon>Acidobacteriaceae</taxon>
        <taxon>Acidicapsa</taxon>
    </lineage>
</organism>
<dbReference type="InterPro" id="IPR036849">
    <property type="entry name" value="Enolase-like_C_sf"/>
</dbReference>
<dbReference type="InterPro" id="IPR029017">
    <property type="entry name" value="Enolase-like_N"/>
</dbReference>
<dbReference type="SFLD" id="SFLDS00001">
    <property type="entry name" value="Enolase"/>
    <property type="match status" value="1"/>
</dbReference>
<dbReference type="RefSeq" id="WP_263337601.1">
    <property type="nucleotide sequence ID" value="NZ_JAGSYH010000004.1"/>
</dbReference>
<dbReference type="SFLD" id="SFLDG00179">
    <property type="entry name" value="mandelate_racemase"/>
    <property type="match status" value="1"/>
</dbReference>
<comment type="cofactor">
    <cofactor evidence="1">
        <name>Mg(2+)</name>
        <dbReference type="ChEBI" id="CHEBI:18420"/>
    </cofactor>
</comment>
<keyword evidence="6" id="KW-1185">Reference proteome</keyword>
<dbReference type="Gene3D" id="3.20.20.120">
    <property type="entry name" value="Enolase-like C-terminal domain"/>
    <property type="match status" value="1"/>
</dbReference>
<evidence type="ECO:0000256" key="2">
    <source>
        <dbReference type="ARBA" id="ARBA00022723"/>
    </source>
</evidence>
<feature type="domain" description="Mandelate racemase/muconate lactonizing enzyme C-terminal" evidence="4">
    <location>
        <begin position="196"/>
        <end position="293"/>
    </location>
</feature>
<dbReference type="SUPFAM" id="SSF51604">
    <property type="entry name" value="Enolase C-terminal domain-like"/>
    <property type="match status" value="1"/>
</dbReference>
<sequence>MSCVIRSVRSVDARYTLPPGAGSDSVHTDPEYGMAITRLETDGAISGSGIALTLGAGNRLVCDAIDRLAGRLVGREINELMAQFGAFSRQLADDPSLRWLGPHKGVVHLALASIVNACFDLWAKSRGVPLWKLLLDITPEEVLATLDLSYVEDVLSETEVLELLRAHRSSRSTREPILRSGYPGYDTSVGWMAYDDAKVRELTKQAMDKGFRAFKLKVGSADEARDLRRAAMLREIAGDDGIVMFDANQRWNLPKARVMCRQLAAFRPLWIEEPTHPDDIAGHAALAREIAPVYIALGEHVSNRVLFKNFLEYKAVHYVQADCTRLAGVNEFLVVSLMAKKFGLPVVPHVGDMGQIHQHLVLFNHIALDHEVVFLEHIPHLREHFVYPAEVAGGVYRTPQQPGASTDMIVPKAEGR</sequence>
<evidence type="ECO:0000313" key="5">
    <source>
        <dbReference type="EMBL" id="MFC5861865.1"/>
    </source>
</evidence>
<keyword evidence="3" id="KW-0460">Magnesium</keyword>
<evidence type="ECO:0000259" key="4">
    <source>
        <dbReference type="SMART" id="SM00922"/>
    </source>
</evidence>
<evidence type="ECO:0000256" key="1">
    <source>
        <dbReference type="ARBA" id="ARBA00001946"/>
    </source>
</evidence>
<dbReference type="SUPFAM" id="SSF54826">
    <property type="entry name" value="Enolase N-terminal domain-like"/>
    <property type="match status" value="1"/>
</dbReference>
<dbReference type="Gene3D" id="3.30.390.10">
    <property type="entry name" value="Enolase-like, N-terminal domain"/>
    <property type="match status" value="1"/>
</dbReference>
<dbReference type="PANTHER" id="PTHR13794:SF58">
    <property type="entry name" value="MITOCHONDRIAL ENOLASE SUPERFAMILY MEMBER 1"/>
    <property type="match status" value="1"/>
</dbReference>
<dbReference type="InterPro" id="IPR013342">
    <property type="entry name" value="Mandelate_racemase_C"/>
</dbReference>
<dbReference type="Proteomes" id="UP001596091">
    <property type="component" value="Unassembled WGS sequence"/>
</dbReference>
<accession>A0ABW1EF37</accession>
<dbReference type="EMBL" id="JBHSPH010000002">
    <property type="protein sequence ID" value="MFC5861865.1"/>
    <property type="molecule type" value="Genomic_DNA"/>
</dbReference>
<dbReference type="InterPro" id="IPR013341">
    <property type="entry name" value="Mandelate_racemase_N_dom"/>
</dbReference>
<dbReference type="InterPro" id="IPR029065">
    <property type="entry name" value="Enolase_C-like"/>
</dbReference>
<gene>
    <name evidence="5" type="ORF">ACFPT7_06140</name>
</gene>
<dbReference type="PROSITE" id="PS00909">
    <property type="entry name" value="MR_MLE_2"/>
    <property type="match status" value="1"/>
</dbReference>
<reference evidence="6" key="1">
    <citation type="journal article" date="2019" name="Int. J. Syst. Evol. Microbiol.">
        <title>The Global Catalogue of Microorganisms (GCM) 10K type strain sequencing project: providing services to taxonomists for standard genome sequencing and annotation.</title>
        <authorList>
            <consortium name="The Broad Institute Genomics Platform"/>
            <consortium name="The Broad Institute Genome Sequencing Center for Infectious Disease"/>
            <person name="Wu L."/>
            <person name="Ma J."/>
        </authorList>
    </citation>
    <scope>NUCLEOTIDE SEQUENCE [LARGE SCALE GENOMIC DNA]</scope>
    <source>
        <strain evidence="6">JCM 4087</strain>
    </source>
</reference>
<dbReference type="InterPro" id="IPR046945">
    <property type="entry name" value="RHMD-like"/>
</dbReference>
<dbReference type="SMART" id="SM00922">
    <property type="entry name" value="MR_MLE"/>
    <property type="match status" value="1"/>
</dbReference>
<dbReference type="PANTHER" id="PTHR13794">
    <property type="entry name" value="ENOLASE SUPERFAMILY, MANDELATE RACEMASE"/>
    <property type="match status" value="1"/>
</dbReference>
<keyword evidence="2" id="KW-0479">Metal-binding</keyword>
<name>A0ABW1EF37_9BACT</name>
<dbReference type="InterPro" id="IPR018110">
    <property type="entry name" value="Mandel_Rmase/mucon_lact_enz_CS"/>
</dbReference>